<dbReference type="PROSITE" id="PS01247">
    <property type="entry name" value="IUNH"/>
    <property type="match status" value="1"/>
</dbReference>
<dbReference type="GO" id="GO:0070635">
    <property type="term" value="F:nicotinamide riboside hydrolase activity"/>
    <property type="evidence" value="ECO:0007669"/>
    <property type="project" value="EnsemblFungi"/>
</dbReference>
<keyword evidence="3" id="KW-0326">Glycosidase</keyword>
<dbReference type="InterPro" id="IPR023186">
    <property type="entry name" value="IUNH"/>
</dbReference>
<dbReference type="EMBL" id="HE612860">
    <property type="protein sequence ID" value="CCE63304.1"/>
    <property type="molecule type" value="Genomic_DNA"/>
</dbReference>
<proteinExistence type="inferred from homology"/>
<dbReference type="GO" id="GO:0008477">
    <property type="term" value="F:purine nucleosidase activity"/>
    <property type="evidence" value="ECO:0007669"/>
    <property type="project" value="TreeGrafter"/>
</dbReference>
<dbReference type="GO" id="GO:0034355">
    <property type="term" value="P:NAD+ biosynthetic process via the salvage pathway"/>
    <property type="evidence" value="ECO:0007669"/>
    <property type="project" value="EnsemblFungi"/>
</dbReference>
<keyword evidence="2" id="KW-0378">Hydrolase</keyword>
<evidence type="ECO:0000256" key="1">
    <source>
        <dbReference type="ARBA" id="ARBA00009176"/>
    </source>
</evidence>
<dbReference type="Pfam" id="PF01156">
    <property type="entry name" value="IU_nuc_hydro"/>
    <property type="match status" value="1"/>
</dbReference>
<dbReference type="GO" id="GO:0045437">
    <property type="term" value="F:uridine nucleosidase activity"/>
    <property type="evidence" value="ECO:0007669"/>
    <property type="project" value="EnsemblFungi"/>
</dbReference>
<dbReference type="PANTHER" id="PTHR12304">
    <property type="entry name" value="INOSINE-URIDINE PREFERRING NUCLEOSIDE HYDROLASE"/>
    <property type="match status" value="1"/>
</dbReference>
<dbReference type="InterPro" id="IPR036452">
    <property type="entry name" value="Ribo_hydro-like"/>
</dbReference>
<gene>
    <name evidence="5" type="primary">TPHA0E02120</name>
    <name evidence="5" type="ordered locus">TPHA_0E02120</name>
</gene>
<sequence length="358" mass="39878">MTKEKIPIWLDCDPGHDDAIAILLSCFHPAFKLVGISACYGNASPNNTHYNARSILTAIGKANDIPVLNGAQQPWKRLPIYAPDIHGESGLDGTTLLPVPIGDINNDSYIDYIEEKIEENEGELFISTGSLTSIATVLKEKPHLKKKLKYLAIMGGGLSVGNINENKSAEFNIWVDPDSANFLFTDEVIKNKCIVTPLDLTHKAIATQEVMENILGTSGSNLRRLFYELFLYFGNSYKNAQGFETGPPIHDPLALIPLLVLYGWEPDMVIQYVYKRVDLKVIVDENDADIGKLVILKEYDANDSHGTVVGIDLNYKYFWTQVYLGIAEAEKLSTIELIAKDVVRKELMQEELSNDDIV</sequence>
<dbReference type="GeneID" id="11531467"/>
<keyword evidence="6" id="KW-1185">Reference proteome</keyword>
<dbReference type="HOGENOM" id="CLU_036838_2_0_1"/>
<name>G8BTS6_TETPH</name>
<evidence type="ECO:0000256" key="3">
    <source>
        <dbReference type="ARBA" id="ARBA00023295"/>
    </source>
</evidence>
<dbReference type="GO" id="GO:0070636">
    <property type="term" value="F:nicotinic acid riboside hydrolase activity"/>
    <property type="evidence" value="ECO:0007669"/>
    <property type="project" value="EnsemblFungi"/>
</dbReference>
<dbReference type="OrthoDB" id="432381at2759"/>
<dbReference type="GO" id="GO:0008655">
    <property type="term" value="P:pyrimidine-containing compound salvage"/>
    <property type="evidence" value="ECO:0007669"/>
    <property type="project" value="EnsemblFungi"/>
</dbReference>
<dbReference type="GO" id="GO:0006216">
    <property type="term" value="P:cytidine catabolic process"/>
    <property type="evidence" value="ECO:0007669"/>
    <property type="project" value="EnsemblFungi"/>
</dbReference>
<dbReference type="KEGG" id="tpf:TPHA_0E02120"/>
<dbReference type="Gene3D" id="3.90.245.10">
    <property type="entry name" value="Ribonucleoside hydrolase-like"/>
    <property type="match status" value="1"/>
</dbReference>
<protein>
    <recommendedName>
        <fullName evidence="4">Inosine/uridine-preferring nucleoside hydrolase domain-containing protein</fullName>
    </recommendedName>
</protein>
<dbReference type="GO" id="GO:0005829">
    <property type="term" value="C:cytosol"/>
    <property type="evidence" value="ECO:0007669"/>
    <property type="project" value="TreeGrafter"/>
</dbReference>
<comment type="similarity">
    <text evidence="1">Belongs to the IUNH family.</text>
</comment>
<dbReference type="SUPFAM" id="SSF53590">
    <property type="entry name" value="Nucleoside hydrolase"/>
    <property type="match status" value="1"/>
</dbReference>
<dbReference type="PANTHER" id="PTHR12304:SF4">
    <property type="entry name" value="URIDINE NUCLEOSIDASE"/>
    <property type="match status" value="1"/>
</dbReference>
<organism evidence="5 6">
    <name type="scientific">Tetrapisispora phaffii (strain ATCC 24235 / CBS 4417 / NBRC 1672 / NRRL Y-8282 / UCD 70-5)</name>
    <name type="common">Yeast</name>
    <name type="synonym">Fabospora phaffii</name>
    <dbReference type="NCBI Taxonomy" id="1071381"/>
    <lineage>
        <taxon>Eukaryota</taxon>
        <taxon>Fungi</taxon>
        <taxon>Dikarya</taxon>
        <taxon>Ascomycota</taxon>
        <taxon>Saccharomycotina</taxon>
        <taxon>Saccharomycetes</taxon>
        <taxon>Saccharomycetales</taxon>
        <taxon>Saccharomycetaceae</taxon>
        <taxon>Tetrapisispora</taxon>
    </lineage>
</organism>
<dbReference type="GO" id="GO:0006152">
    <property type="term" value="P:purine nucleoside catabolic process"/>
    <property type="evidence" value="ECO:0007669"/>
    <property type="project" value="TreeGrafter"/>
</dbReference>
<reference evidence="5 6" key="1">
    <citation type="journal article" date="2011" name="Proc. Natl. Acad. Sci. U.S.A.">
        <title>Evolutionary erosion of yeast sex chromosomes by mating-type switching accidents.</title>
        <authorList>
            <person name="Gordon J.L."/>
            <person name="Armisen D."/>
            <person name="Proux-Wera E."/>
            <person name="Oheigeartaigh S.S."/>
            <person name="Byrne K.P."/>
            <person name="Wolfe K.H."/>
        </authorList>
    </citation>
    <scope>NUCLEOTIDE SEQUENCE [LARGE SCALE GENOMIC DNA]</scope>
    <source>
        <strain evidence="6">ATCC 24235 / CBS 4417 / NBRC 1672 / NRRL Y-8282 / UCD 70-5</strain>
    </source>
</reference>
<feature type="domain" description="Inosine/uridine-preferring nucleoside hydrolase" evidence="4">
    <location>
        <begin position="8"/>
        <end position="319"/>
    </location>
</feature>
<dbReference type="RefSeq" id="XP_003685738.1">
    <property type="nucleotide sequence ID" value="XM_003685690.1"/>
</dbReference>
<dbReference type="CDD" id="cd02651">
    <property type="entry name" value="nuc_hydro_IU_UC_XIUA"/>
    <property type="match status" value="1"/>
</dbReference>
<dbReference type="Proteomes" id="UP000005666">
    <property type="component" value="Chromosome 5"/>
</dbReference>
<evidence type="ECO:0000313" key="6">
    <source>
        <dbReference type="Proteomes" id="UP000005666"/>
    </source>
</evidence>
<evidence type="ECO:0000256" key="2">
    <source>
        <dbReference type="ARBA" id="ARBA00022801"/>
    </source>
</evidence>
<dbReference type="GO" id="GO:0006218">
    <property type="term" value="P:uridine catabolic process"/>
    <property type="evidence" value="ECO:0007669"/>
    <property type="project" value="EnsemblFungi"/>
</dbReference>
<evidence type="ECO:0000313" key="5">
    <source>
        <dbReference type="EMBL" id="CCE63304.1"/>
    </source>
</evidence>
<accession>G8BTS6</accession>
<evidence type="ECO:0000259" key="4">
    <source>
        <dbReference type="Pfam" id="PF01156"/>
    </source>
</evidence>
<dbReference type="InterPro" id="IPR015910">
    <property type="entry name" value="I/U_nuclsd_hydro_CS"/>
</dbReference>
<dbReference type="OMA" id="WVGVETK"/>
<dbReference type="AlphaFoldDB" id="G8BTS6"/>
<dbReference type="STRING" id="1071381.G8BTS6"/>
<dbReference type="eggNOG" id="KOG2938">
    <property type="taxonomic scope" value="Eukaryota"/>
</dbReference>
<dbReference type="InterPro" id="IPR001910">
    <property type="entry name" value="Inosine/uridine_hydrolase_dom"/>
</dbReference>
<dbReference type="GO" id="GO:0019358">
    <property type="term" value="P:nicotinate nucleotide salvage"/>
    <property type="evidence" value="ECO:0007669"/>
    <property type="project" value="EnsemblFungi"/>
</dbReference>